<sequence length="354" mass="40741">MLMKNPIKTSILTLAAFFLSSCQSSLTSQFSPQQTIGEIQNTTVKYSDLTVSEKFEIYNAQKKLYNTTKNVIEKHYLDKWFKEYQISNKIDSLENAKNDYFAKNITIPNEDIKKFIVAYQDSPKMQQIPENQREFVVKNYLSQLEQSKAERKILDDAESQGLLKITAFQKLYDFVVPLSSIGYVKDKSLNNPKVTLVEFADYECPYCVQTHATIEKLLSHFKGKIQFVFRDFPLSTIHPLAMPAAIAAKCASEQNKYWEMHNLLFDRNPTTGLTEESFNIFAEKLNLDVKKFKECNKDTDQSRQHAILKDIEEANNIGINATPTLFINGVKIDGSMNFEELKKIIEKKLSEQKS</sequence>
<dbReference type="InterPro" id="IPR036249">
    <property type="entry name" value="Thioredoxin-like_sf"/>
</dbReference>
<protein>
    <submittedName>
        <fullName evidence="8">DsbA family protein</fullName>
    </submittedName>
</protein>
<dbReference type="Proteomes" id="UP000253934">
    <property type="component" value="Unassembled WGS sequence"/>
</dbReference>
<dbReference type="PANTHER" id="PTHR13887">
    <property type="entry name" value="GLUTATHIONE S-TRANSFERASE KAPPA"/>
    <property type="match status" value="1"/>
</dbReference>
<feature type="chain" id="PRO_5016994176" evidence="6">
    <location>
        <begin position="28"/>
        <end position="354"/>
    </location>
</feature>
<keyword evidence="9" id="KW-1185">Reference proteome</keyword>
<evidence type="ECO:0000256" key="5">
    <source>
        <dbReference type="ARBA" id="ARBA00023284"/>
    </source>
</evidence>
<evidence type="ECO:0000256" key="2">
    <source>
        <dbReference type="ARBA" id="ARBA00022729"/>
    </source>
</evidence>
<comment type="similarity">
    <text evidence="1">Belongs to the thioredoxin family. DsbA subfamily.</text>
</comment>
<organism evidence="8 9">
    <name type="scientific">Spirobacillus cienkowskii</name>
    <dbReference type="NCBI Taxonomy" id="495820"/>
    <lineage>
        <taxon>Bacteria</taxon>
        <taxon>Pseudomonadati</taxon>
        <taxon>Bdellovibrionota</taxon>
        <taxon>Oligoflexia</taxon>
        <taxon>Silvanigrellales</taxon>
        <taxon>Spirobacillus</taxon>
    </lineage>
</organism>
<dbReference type="InterPro" id="IPR013766">
    <property type="entry name" value="Thioredoxin_domain"/>
</dbReference>
<feature type="domain" description="Thioredoxin" evidence="7">
    <location>
        <begin position="165"/>
        <end position="350"/>
    </location>
</feature>
<evidence type="ECO:0000313" key="8">
    <source>
        <dbReference type="EMBL" id="RDB36012.1"/>
    </source>
</evidence>
<dbReference type="PROSITE" id="PS51257">
    <property type="entry name" value="PROKAR_LIPOPROTEIN"/>
    <property type="match status" value="1"/>
</dbReference>
<keyword evidence="2 6" id="KW-0732">Signal</keyword>
<evidence type="ECO:0000256" key="1">
    <source>
        <dbReference type="ARBA" id="ARBA00005791"/>
    </source>
</evidence>
<feature type="signal peptide" evidence="6">
    <location>
        <begin position="1"/>
        <end position="27"/>
    </location>
</feature>
<dbReference type="AlphaFoldDB" id="A0A369KR08"/>
<reference evidence="8" key="1">
    <citation type="submission" date="2018-04" db="EMBL/GenBank/DDBJ databases">
        <title>Draft genome sequence of the Candidatus Spirobacillus cienkowskii, a pathogen of freshwater Daphnia species, reconstructed from hemolymph metagenomic reads.</title>
        <authorList>
            <person name="Bresciani L."/>
            <person name="Lemos L.N."/>
            <person name="Wale N."/>
            <person name="Lin J.Y."/>
            <person name="Fernandes G.R."/>
            <person name="Duffy M.A."/>
            <person name="Rodrigues J.M."/>
        </authorList>
    </citation>
    <scope>NUCLEOTIDE SEQUENCE [LARGE SCALE GENOMIC DNA]</scope>
    <source>
        <strain evidence="8">Binning01</strain>
    </source>
</reference>
<dbReference type="PROSITE" id="PS51352">
    <property type="entry name" value="THIOREDOXIN_2"/>
    <property type="match status" value="1"/>
</dbReference>
<dbReference type="EMBL" id="QOVW01000069">
    <property type="protein sequence ID" value="RDB36012.1"/>
    <property type="molecule type" value="Genomic_DNA"/>
</dbReference>
<dbReference type="PANTHER" id="PTHR13887:SF14">
    <property type="entry name" value="DISULFIDE BOND FORMATION PROTEIN D"/>
    <property type="match status" value="1"/>
</dbReference>
<evidence type="ECO:0000259" key="7">
    <source>
        <dbReference type="PROSITE" id="PS51352"/>
    </source>
</evidence>
<keyword evidence="4" id="KW-1015">Disulfide bond</keyword>
<accession>A0A369KR08</accession>
<evidence type="ECO:0000256" key="4">
    <source>
        <dbReference type="ARBA" id="ARBA00023157"/>
    </source>
</evidence>
<name>A0A369KR08_9BACT</name>
<evidence type="ECO:0000313" key="9">
    <source>
        <dbReference type="Proteomes" id="UP000253934"/>
    </source>
</evidence>
<proteinExistence type="inferred from homology"/>
<dbReference type="Gene3D" id="3.40.30.10">
    <property type="entry name" value="Glutaredoxin"/>
    <property type="match status" value="1"/>
</dbReference>
<keyword evidence="5" id="KW-0676">Redox-active center</keyword>
<dbReference type="GO" id="GO:0016491">
    <property type="term" value="F:oxidoreductase activity"/>
    <property type="evidence" value="ECO:0007669"/>
    <property type="project" value="UniProtKB-KW"/>
</dbReference>
<dbReference type="Pfam" id="PF13462">
    <property type="entry name" value="Thioredoxin_4"/>
    <property type="match status" value="1"/>
</dbReference>
<dbReference type="InterPro" id="IPR012336">
    <property type="entry name" value="Thioredoxin-like_fold"/>
</dbReference>
<comment type="caution">
    <text evidence="8">The sequence shown here is derived from an EMBL/GenBank/DDBJ whole genome shotgun (WGS) entry which is preliminary data.</text>
</comment>
<evidence type="ECO:0000256" key="6">
    <source>
        <dbReference type="SAM" id="SignalP"/>
    </source>
</evidence>
<keyword evidence="3" id="KW-0560">Oxidoreductase</keyword>
<evidence type="ECO:0000256" key="3">
    <source>
        <dbReference type="ARBA" id="ARBA00023002"/>
    </source>
</evidence>
<dbReference type="SUPFAM" id="SSF52833">
    <property type="entry name" value="Thioredoxin-like"/>
    <property type="match status" value="1"/>
</dbReference>
<gene>
    <name evidence="8" type="ORF">DCC88_07335</name>
</gene>